<dbReference type="OMA" id="AQWYNGM"/>
<evidence type="ECO:0000256" key="3">
    <source>
        <dbReference type="ARBA" id="ARBA00022989"/>
    </source>
</evidence>
<feature type="transmembrane region" description="Helical" evidence="6">
    <location>
        <begin position="142"/>
        <end position="162"/>
    </location>
</feature>
<dbReference type="GO" id="GO:0055088">
    <property type="term" value="P:lipid homeostasis"/>
    <property type="evidence" value="ECO:0007669"/>
    <property type="project" value="TreeGrafter"/>
</dbReference>
<evidence type="ECO:0000256" key="2">
    <source>
        <dbReference type="ARBA" id="ARBA00022692"/>
    </source>
</evidence>
<dbReference type="OrthoDB" id="10266980at2759"/>
<dbReference type="eggNOG" id="KOG4561">
    <property type="taxonomic scope" value="Eukaryota"/>
</dbReference>
<evidence type="ECO:0000256" key="6">
    <source>
        <dbReference type="SAM" id="Phobius"/>
    </source>
</evidence>
<comment type="subcellular location">
    <subcellularLocation>
        <location evidence="1">Membrane</location>
        <topology evidence="1">Multi-pass membrane protein</topology>
    </subcellularLocation>
</comment>
<evidence type="ECO:0000256" key="1">
    <source>
        <dbReference type="ARBA" id="ARBA00004141"/>
    </source>
</evidence>
<dbReference type="PROSITE" id="PS50922">
    <property type="entry name" value="TLC"/>
    <property type="match status" value="1"/>
</dbReference>
<feature type="transmembrane region" description="Helical" evidence="6">
    <location>
        <begin position="168"/>
        <end position="188"/>
    </location>
</feature>
<evidence type="ECO:0000256" key="4">
    <source>
        <dbReference type="ARBA" id="ARBA00023136"/>
    </source>
</evidence>
<keyword evidence="9" id="KW-1185">Reference proteome</keyword>
<sequence length="289" mass="32892">MSLSNDLLDVKHGLETRIDPFIGYSWFPESDNLYLSHLHEIFYSFLFYTICYNVFAPKINKIVFGKYYTDLPEKKDKRDYDIHTVSMIQSAVSYAMLPFSLFVSKDLNVAIYYDHLCTMVSSLALGYFIWDITACVGHYDISGSAFIIHAIVSSYIAGVTLIPLFQPWIGAFLAFEASTPFVNVHWYVSQISAFAKRHGQKSPIPSWIGTANGLFLMLVFFAVRIVWGISATTKLYSQIYLARDLVPKIPTAIFLCVHITLNFLNIYWFSKMLAVAKGVLFGNKKDKQA</sequence>
<dbReference type="RefSeq" id="XP_003685565.1">
    <property type="nucleotide sequence ID" value="XM_003685517.1"/>
</dbReference>
<keyword evidence="3 6" id="KW-1133">Transmembrane helix</keyword>
<name>G8BTA3_TETPH</name>
<feature type="domain" description="TLC" evidence="7">
    <location>
        <begin position="75"/>
        <end position="281"/>
    </location>
</feature>
<organism evidence="8 9">
    <name type="scientific">Tetrapisispora phaffii (strain ATCC 24235 / CBS 4417 / NBRC 1672 / NRRL Y-8282 / UCD 70-5)</name>
    <name type="common">Yeast</name>
    <name type="synonym">Fabospora phaffii</name>
    <dbReference type="NCBI Taxonomy" id="1071381"/>
    <lineage>
        <taxon>Eukaryota</taxon>
        <taxon>Fungi</taxon>
        <taxon>Dikarya</taxon>
        <taxon>Ascomycota</taxon>
        <taxon>Saccharomycotina</taxon>
        <taxon>Saccharomycetes</taxon>
        <taxon>Saccharomycetales</taxon>
        <taxon>Saccharomycetaceae</taxon>
        <taxon>Tetrapisispora</taxon>
    </lineage>
</organism>
<dbReference type="AlphaFoldDB" id="G8BTA3"/>
<dbReference type="InterPro" id="IPR006634">
    <property type="entry name" value="TLC-dom"/>
</dbReference>
<evidence type="ECO:0000256" key="5">
    <source>
        <dbReference type="PROSITE-ProRule" id="PRU00205"/>
    </source>
</evidence>
<gene>
    <name evidence="8" type="primary">TPHA0E00350</name>
    <name evidence="8" type="ordered locus">TPHA_0E00350</name>
</gene>
<protein>
    <recommendedName>
        <fullName evidence="7">TLC domain-containing protein</fullName>
    </recommendedName>
</protein>
<feature type="transmembrane region" description="Helical" evidence="6">
    <location>
        <begin position="249"/>
        <end position="269"/>
    </location>
</feature>
<evidence type="ECO:0000313" key="8">
    <source>
        <dbReference type="EMBL" id="CCE63131.1"/>
    </source>
</evidence>
<feature type="transmembrane region" description="Helical" evidence="6">
    <location>
        <begin position="80"/>
        <end position="103"/>
    </location>
</feature>
<feature type="transmembrane region" description="Helical" evidence="6">
    <location>
        <begin position="209"/>
        <end position="229"/>
    </location>
</feature>
<reference evidence="8 9" key="1">
    <citation type="journal article" date="2011" name="Proc. Natl. Acad. Sci. U.S.A.">
        <title>Evolutionary erosion of yeast sex chromosomes by mating-type switching accidents.</title>
        <authorList>
            <person name="Gordon J.L."/>
            <person name="Armisen D."/>
            <person name="Proux-Wera E."/>
            <person name="Oheigeartaigh S.S."/>
            <person name="Byrne K.P."/>
            <person name="Wolfe K.H."/>
        </authorList>
    </citation>
    <scope>NUCLEOTIDE SEQUENCE [LARGE SCALE GENOMIC DNA]</scope>
    <source>
        <strain evidence="9">ATCC 24235 / CBS 4417 / NBRC 1672 / NRRL Y-8282 / UCD 70-5</strain>
    </source>
</reference>
<evidence type="ECO:0000259" key="7">
    <source>
        <dbReference type="PROSITE" id="PS50922"/>
    </source>
</evidence>
<dbReference type="PANTHER" id="PTHR13439:SF0">
    <property type="entry name" value="TOPOISOMERASE I DAMAGE AFFECTED PROTEIN 4"/>
    <property type="match status" value="1"/>
</dbReference>
<evidence type="ECO:0000313" key="9">
    <source>
        <dbReference type="Proteomes" id="UP000005666"/>
    </source>
</evidence>
<keyword evidence="2 5" id="KW-0812">Transmembrane</keyword>
<dbReference type="SMART" id="SM00724">
    <property type="entry name" value="TLC"/>
    <property type="match status" value="1"/>
</dbReference>
<dbReference type="GO" id="GO:0005783">
    <property type="term" value="C:endoplasmic reticulum"/>
    <property type="evidence" value="ECO:0007669"/>
    <property type="project" value="TreeGrafter"/>
</dbReference>
<dbReference type="HOGENOM" id="CLU_034597_0_1_1"/>
<dbReference type="EMBL" id="HE612860">
    <property type="protein sequence ID" value="CCE63131.1"/>
    <property type="molecule type" value="Genomic_DNA"/>
</dbReference>
<proteinExistence type="predicted"/>
<dbReference type="InterPro" id="IPR050846">
    <property type="entry name" value="TLCD"/>
</dbReference>
<feature type="transmembrane region" description="Helical" evidence="6">
    <location>
        <begin position="41"/>
        <end position="59"/>
    </location>
</feature>
<dbReference type="GeneID" id="11531281"/>
<dbReference type="GO" id="GO:0016020">
    <property type="term" value="C:membrane"/>
    <property type="evidence" value="ECO:0007669"/>
    <property type="project" value="UniProtKB-SubCell"/>
</dbReference>
<dbReference type="PANTHER" id="PTHR13439">
    <property type="entry name" value="CT120 PROTEIN"/>
    <property type="match status" value="1"/>
</dbReference>
<dbReference type="Pfam" id="PF03798">
    <property type="entry name" value="TRAM_LAG1_CLN8"/>
    <property type="match status" value="1"/>
</dbReference>
<dbReference type="Proteomes" id="UP000005666">
    <property type="component" value="Chromosome 5"/>
</dbReference>
<accession>G8BTA3</accession>
<keyword evidence="4 5" id="KW-0472">Membrane</keyword>
<feature type="transmembrane region" description="Helical" evidence="6">
    <location>
        <begin position="109"/>
        <end position="130"/>
    </location>
</feature>
<dbReference type="KEGG" id="tpf:TPHA_0E00350"/>